<keyword evidence="2" id="KW-1185">Reference proteome</keyword>
<dbReference type="Proteomes" id="UP000324222">
    <property type="component" value="Unassembled WGS sequence"/>
</dbReference>
<name>A0A5B7GUX6_PORTR</name>
<reference evidence="1 2" key="1">
    <citation type="submission" date="2019-05" db="EMBL/GenBank/DDBJ databases">
        <title>Another draft genome of Portunus trituberculatus and its Hox gene families provides insights of decapod evolution.</title>
        <authorList>
            <person name="Jeong J.-H."/>
            <person name="Song I."/>
            <person name="Kim S."/>
            <person name="Choi T."/>
            <person name="Kim D."/>
            <person name="Ryu S."/>
            <person name="Kim W."/>
        </authorList>
    </citation>
    <scope>NUCLEOTIDE SEQUENCE [LARGE SCALE GENOMIC DNA]</scope>
    <source>
        <tissue evidence="1">Muscle</tissue>
    </source>
</reference>
<protein>
    <submittedName>
        <fullName evidence="1">Uncharacterized protein</fullName>
    </submittedName>
</protein>
<sequence length="92" mass="10240">MTYHKQEEPRQWSSRLITPLHVWEQVPGQIGDWVHSVGGGPQQKHLPWPQLPGSLTSVSRHTGLHLPPLMLQVFVLAQGTVGAARVNVSVCY</sequence>
<proteinExistence type="predicted"/>
<evidence type="ECO:0000313" key="2">
    <source>
        <dbReference type="Proteomes" id="UP000324222"/>
    </source>
</evidence>
<comment type="caution">
    <text evidence="1">The sequence shown here is derived from an EMBL/GenBank/DDBJ whole genome shotgun (WGS) entry which is preliminary data.</text>
</comment>
<dbReference type="AlphaFoldDB" id="A0A5B7GUX6"/>
<organism evidence="1 2">
    <name type="scientific">Portunus trituberculatus</name>
    <name type="common">Swimming crab</name>
    <name type="synonym">Neptunus trituberculatus</name>
    <dbReference type="NCBI Taxonomy" id="210409"/>
    <lineage>
        <taxon>Eukaryota</taxon>
        <taxon>Metazoa</taxon>
        <taxon>Ecdysozoa</taxon>
        <taxon>Arthropoda</taxon>
        <taxon>Crustacea</taxon>
        <taxon>Multicrustacea</taxon>
        <taxon>Malacostraca</taxon>
        <taxon>Eumalacostraca</taxon>
        <taxon>Eucarida</taxon>
        <taxon>Decapoda</taxon>
        <taxon>Pleocyemata</taxon>
        <taxon>Brachyura</taxon>
        <taxon>Eubrachyura</taxon>
        <taxon>Portunoidea</taxon>
        <taxon>Portunidae</taxon>
        <taxon>Portuninae</taxon>
        <taxon>Portunus</taxon>
    </lineage>
</organism>
<evidence type="ECO:0000313" key="1">
    <source>
        <dbReference type="EMBL" id="MPC63860.1"/>
    </source>
</evidence>
<accession>A0A5B7GUX6</accession>
<dbReference type="EMBL" id="VSRR010021353">
    <property type="protein sequence ID" value="MPC63860.1"/>
    <property type="molecule type" value="Genomic_DNA"/>
</dbReference>
<gene>
    <name evidence="1" type="ORF">E2C01_057967</name>
</gene>